<dbReference type="Proteomes" id="UP000516052">
    <property type="component" value="Chromosome"/>
</dbReference>
<evidence type="ECO:0000313" key="1">
    <source>
        <dbReference type="EMBL" id="QNP72068.1"/>
    </source>
</evidence>
<keyword evidence="1" id="KW-0067">ATP-binding</keyword>
<protein>
    <submittedName>
        <fullName evidence="1">ATP-binding protein</fullName>
    </submittedName>
</protein>
<accession>A0A7H0IH02</accession>
<keyword evidence="2" id="KW-1185">Reference proteome</keyword>
<dbReference type="InterPro" id="IPR036890">
    <property type="entry name" value="HATPase_C_sf"/>
</dbReference>
<dbReference type="Gene3D" id="3.30.565.10">
    <property type="entry name" value="Histidine kinase-like ATPase, C-terminal domain"/>
    <property type="match status" value="1"/>
</dbReference>
<dbReference type="EMBL" id="CP060828">
    <property type="protein sequence ID" value="QNP72068.1"/>
    <property type="molecule type" value="Genomic_DNA"/>
</dbReference>
<dbReference type="AlphaFoldDB" id="A0A7H0IH02"/>
<dbReference type="RefSeq" id="WP_187749025.1">
    <property type="nucleotide sequence ID" value="NZ_CP060828.1"/>
</dbReference>
<reference evidence="1 2" key="1">
    <citation type="submission" date="2020-08" db="EMBL/GenBank/DDBJ databases">
        <title>A novel species.</title>
        <authorList>
            <person name="Gao J."/>
        </authorList>
    </citation>
    <scope>NUCLEOTIDE SEQUENCE [LARGE SCALE GENOMIC DNA]</scope>
    <source>
        <strain evidence="1 2">CRXT-G-22</strain>
    </source>
</reference>
<organism evidence="1 2">
    <name type="scientific">Streptomyces roseirectus</name>
    <dbReference type="NCBI Taxonomy" id="2768066"/>
    <lineage>
        <taxon>Bacteria</taxon>
        <taxon>Bacillati</taxon>
        <taxon>Actinomycetota</taxon>
        <taxon>Actinomycetes</taxon>
        <taxon>Kitasatosporales</taxon>
        <taxon>Streptomycetaceae</taxon>
        <taxon>Streptomyces</taxon>
    </lineage>
</organism>
<gene>
    <name evidence="1" type="ORF">IAG44_23385</name>
</gene>
<evidence type="ECO:0000313" key="2">
    <source>
        <dbReference type="Proteomes" id="UP000516052"/>
    </source>
</evidence>
<sequence>MPIDMPGDGICRSPRLGPTQLAFIPCLPTDLRYSFTLPADLQTPGVARHATRAILNVHSLTAITDAAVQTVSELTTCACRFTPGKEIYLSLRYREDALYVTLFDDHPQHTNRHLKSACEDHRCTSLDLLDRVIGACRGDWGIGPASAFNGGTKMWATLPREGAERYSKG</sequence>
<dbReference type="GO" id="GO:0005524">
    <property type="term" value="F:ATP binding"/>
    <property type="evidence" value="ECO:0007669"/>
    <property type="project" value="UniProtKB-KW"/>
</dbReference>
<dbReference type="KEGG" id="sroi:IAG44_23385"/>
<proteinExistence type="predicted"/>
<keyword evidence="1" id="KW-0547">Nucleotide-binding</keyword>
<name>A0A7H0IH02_9ACTN</name>